<dbReference type="OrthoDB" id="6711835at2"/>
<dbReference type="AlphaFoldDB" id="V2U6M3"/>
<protein>
    <submittedName>
        <fullName evidence="1">Uncharacterized protein</fullName>
    </submittedName>
</protein>
<organism evidence="1 2">
    <name type="scientific">Acinetobacter indicus CIP 110367</name>
    <dbReference type="NCBI Taxonomy" id="1341679"/>
    <lineage>
        <taxon>Bacteria</taxon>
        <taxon>Pseudomonadati</taxon>
        <taxon>Pseudomonadota</taxon>
        <taxon>Gammaproteobacteria</taxon>
        <taxon>Moraxellales</taxon>
        <taxon>Moraxellaceae</taxon>
        <taxon>Acinetobacter</taxon>
    </lineage>
</organism>
<reference evidence="1 2" key="1">
    <citation type="submission" date="2013-10" db="EMBL/GenBank/DDBJ databases">
        <title>The Genome Sequence of Acinetobacter indicus CIP 110367.</title>
        <authorList>
            <consortium name="The Broad Institute Genomics Platform"/>
            <consortium name="The Broad Institute Genome Sequencing Center for Infectious Disease"/>
            <person name="Cerqueira G."/>
            <person name="Feldgarden M."/>
            <person name="Courvalin P."/>
            <person name="Grillot-Courvalin C."/>
            <person name="Clermont D."/>
            <person name="Rocha E."/>
            <person name="Yoon E.-J."/>
            <person name="Nemec A."/>
            <person name="Young S.K."/>
            <person name="Zeng Q."/>
            <person name="Gargeya S."/>
            <person name="Fitzgerald M."/>
            <person name="Abouelleil A."/>
            <person name="Alvarado L."/>
            <person name="Berlin A.M."/>
            <person name="Chapman S.B."/>
            <person name="Gainer-Dewar J."/>
            <person name="Goldberg J."/>
            <person name="Gnerre S."/>
            <person name="Griggs A."/>
            <person name="Gujja S."/>
            <person name="Hansen M."/>
            <person name="Howarth C."/>
            <person name="Imamovic A."/>
            <person name="Ireland A."/>
            <person name="Larimer J."/>
            <person name="McCowan C."/>
            <person name="Murphy C."/>
            <person name="Pearson M."/>
            <person name="Poon T.W."/>
            <person name="Priest M."/>
            <person name="Roberts A."/>
            <person name="Saif S."/>
            <person name="Shea T."/>
            <person name="Sykes S."/>
            <person name="Wortman J."/>
            <person name="Nusbaum C."/>
            <person name="Birren B."/>
        </authorList>
    </citation>
    <scope>NUCLEOTIDE SEQUENCE [LARGE SCALE GENOMIC DNA]</scope>
    <source>
        <strain evidence="1 2">CIP 110367</strain>
    </source>
</reference>
<accession>V2U6M3</accession>
<dbReference type="EMBL" id="AYET01000014">
    <property type="protein sequence ID" value="ESK45011.1"/>
    <property type="molecule type" value="Genomic_DNA"/>
</dbReference>
<proteinExistence type="predicted"/>
<keyword evidence="2" id="KW-1185">Reference proteome</keyword>
<dbReference type="HOGENOM" id="CLU_191940_0_0_6"/>
<evidence type="ECO:0000313" key="1">
    <source>
        <dbReference type="EMBL" id="ESK45011.1"/>
    </source>
</evidence>
<dbReference type="Proteomes" id="UP000018415">
    <property type="component" value="Unassembled WGS sequence"/>
</dbReference>
<sequence>MSAVNLINESDNESDIASRAADVLRDCFIAAAQSGTILYVENDNLVSKAPNSVPILIKRLCGRNPELAQRFAGRRTFKIKKRKINGD</sequence>
<dbReference type="RefSeq" id="WP_016658920.1">
    <property type="nucleotide sequence ID" value="NZ_BBSF01000034.1"/>
</dbReference>
<dbReference type="eggNOG" id="ENOG5031RWM">
    <property type="taxonomic scope" value="Bacteria"/>
</dbReference>
<comment type="caution">
    <text evidence="1">The sequence shown here is derived from an EMBL/GenBank/DDBJ whole genome shotgun (WGS) entry which is preliminary data.</text>
</comment>
<name>V2U6M3_9GAMM</name>
<evidence type="ECO:0000313" key="2">
    <source>
        <dbReference type="Proteomes" id="UP000018415"/>
    </source>
</evidence>
<dbReference type="PATRIC" id="fig|1341679.3.peg.2954"/>
<gene>
    <name evidence="1" type="ORF">P253_03070</name>
</gene>